<dbReference type="AlphaFoldDB" id="A0A1I3ZT62"/>
<feature type="domain" description="HAMP" evidence="6">
    <location>
        <begin position="219"/>
        <end position="272"/>
    </location>
</feature>
<evidence type="ECO:0000256" key="2">
    <source>
        <dbReference type="ARBA" id="ARBA00029447"/>
    </source>
</evidence>
<name>A0A1I3ZT62_9HYPH</name>
<evidence type="ECO:0000256" key="3">
    <source>
        <dbReference type="PROSITE-ProRule" id="PRU00284"/>
    </source>
</evidence>
<dbReference type="GO" id="GO:0006935">
    <property type="term" value="P:chemotaxis"/>
    <property type="evidence" value="ECO:0007669"/>
    <property type="project" value="InterPro"/>
</dbReference>
<reference evidence="8" key="1">
    <citation type="submission" date="2016-10" db="EMBL/GenBank/DDBJ databases">
        <authorList>
            <person name="Varghese N."/>
            <person name="Submissions S."/>
        </authorList>
    </citation>
    <scope>NUCLEOTIDE SEQUENCE [LARGE SCALE GENOMIC DNA]</scope>
    <source>
        <strain evidence="8">CGMCC 1.6474</strain>
    </source>
</reference>
<feature type="transmembrane region" description="Helical" evidence="4">
    <location>
        <begin position="20"/>
        <end position="44"/>
    </location>
</feature>
<dbReference type="GO" id="GO:0007165">
    <property type="term" value="P:signal transduction"/>
    <property type="evidence" value="ECO:0007669"/>
    <property type="project" value="UniProtKB-KW"/>
</dbReference>
<dbReference type="SMART" id="SM00304">
    <property type="entry name" value="HAMP"/>
    <property type="match status" value="1"/>
</dbReference>
<evidence type="ECO:0000259" key="6">
    <source>
        <dbReference type="PROSITE" id="PS50885"/>
    </source>
</evidence>
<dbReference type="STRING" id="414703.SAMN04488125_10279"/>
<keyword evidence="4" id="KW-0472">Membrane</keyword>
<proteinExistence type="inferred from homology"/>
<protein>
    <submittedName>
        <fullName evidence="7">Methyl-accepting chemotaxis protein</fullName>
    </submittedName>
</protein>
<dbReference type="PRINTS" id="PR00260">
    <property type="entry name" value="CHEMTRNSDUCR"/>
</dbReference>
<dbReference type="GO" id="GO:0004888">
    <property type="term" value="F:transmembrane signaling receptor activity"/>
    <property type="evidence" value="ECO:0007669"/>
    <property type="project" value="InterPro"/>
</dbReference>
<evidence type="ECO:0000313" key="8">
    <source>
        <dbReference type="Proteomes" id="UP000198804"/>
    </source>
</evidence>
<dbReference type="SMART" id="SM00283">
    <property type="entry name" value="MA"/>
    <property type="match status" value="1"/>
</dbReference>
<evidence type="ECO:0000259" key="5">
    <source>
        <dbReference type="PROSITE" id="PS50111"/>
    </source>
</evidence>
<dbReference type="RefSeq" id="WP_425287037.1">
    <property type="nucleotide sequence ID" value="NZ_FOSV01000002.1"/>
</dbReference>
<dbReference type="Pfam" id="PF00672">
    <property type="entry name" value="HAMP"/>
    <property type="match status" value="1"/>
</dbReference>
<feature type="domain" description="Methyl-accepting transducer" evidence="5">
    <location>
        <begin position="313"/>
        <end position="549"/>
    </location>
</feature>
<keyword evidence="4" id="KW-1133">Transmembrane helix</keyword>
<dbReference type="PROSITE" id="PS50111">
    <property type="entry name" value="CHEMOTAXIS_TRANSDUC_2"/>
    <property type="match status" value="1"/>
</dbReference>
<dbReference type="InterPro" id="IPR004090">
    <property type="entry name" value="Chemotax_Me-accpt_rcpt"/>
</dbReference>
<dbReference type="InterPro" id="IPR003660">
    <property type="entry name" value="HAMP_dom"/>
</dbReference>
<dbReference type="PANTHER" id="PTHR32089:SF112">
    <property type="entry name" value="LYSOZYME-LIKE PROTEIN-RELATED"/>
    <property type="match status" value="1"/>
</dbReference>
<keyword evidence="8" id="KW-1185">Reference proteome</keyword>
<keyword evidence="1 3" id="KW-0807">Transducer</keyword>
<dbReference type="PANTHER" id="PTHR32089">
    <property type="entry name" value="METHYL-ACCEPTING CHEMOTAXIS PROTEIN MCPB"/>
    <property type="match status" value="1"/>
</dbReference>
<comment type="similarity">
    <text evidence="2">Belongs to the methyl-accepting chemotaxis (MCP) protein family.</text>
</comment>
<sequence length="569" mass="58972">MVSLEPAVSFPNLSIRNKLIASFALLTGFLLGLGVLGLFSMGVLRDQALAIERNWLPSVRALAEIDTLAARMNGVMLRHTQAVEPQMLAAMEKDFERFGAKVAERQALYETLIASPEERALYETYRRELATFEAERAKLLDLSRQGLKAEAFAYYESKGLAPRRAMSNALEKLVAFNNDGAGRAMAEGESTFRWARGTVFAAVVLGFLLSGVLAFLIVRGITHGIASVVRPMQALAAGDHTVAIPHRGARTEIGTLADGVQVFKDSLIRMRRLEEETAASRAGAEAQRRAATREMADRFERAVGGIVTLVSSAATELQATAQGMAGAATQTASQSVSVAAAASQAATNVNTVAAAAEELGASVQEIGRQVGGSSMLAQAAVGEAARTQAHVRDLSDAVAKIGDVVTLITTIAGQTNLLALNATIEAARAGEAGRGFAVVAAEVKELANQTARATEEIAGQIGRIQGTTGSAAAAIAGITGRIEEISGVAASIAAAVEQQGAATQEIVRNVAQAAAGAGEVTGNIAGVASAAEEAGVAADQVLAASTELSRQSEHLSGEVARFLASVRAA</sequence>
<dbReference type="GO" id="GO:0016020">
    <property type="term" value="C:membrane"/>
    <property type="evidence" value="ECO:0007669"/>
    <property type="project" value="InterPro"/>
</dbReference>
<gene>
    <name evidence="7" type="ORF">SAMN04488125_10279</name>
</gene>
<keyword evidence="4" id="KW-0812">Transmembrane</keyword>
<evidence type="ECO:0000256" key="4">
    <source>
        <dbReference type="SAM" id="Phobius"/>
    </source>
</evidence>
<dbReference type="Pfam" id="PF00015">
    <property type="entry name" value="MCPsignal"/>
    <property type="match status" value="1"/>
</dbReference>
<dbReference type="InterPro" id="IPR047347">
    <property type="entry name" value="YvaQ-like_sensor"/>
</dbReference>
<dbReference type="SUPFAM" id="SSF58104">
    <property type="entry name" value="Methyl-accepting chemotaxis protein (MCP) signaling domain"/>
    <property type="match status" value="1"/>
</dbReference>
<evidence type="ECO:0000256" key="1">
    <source>
        <dbReference type="ARBA" id="ARBA00023224"/>
    </source>
</evidence>
<dbReference type="CDD" id="cd19411">
    <property type="entry name" value="MCP2201-like_sensor"/>
    <property type="match status" value="1"/>
</dbReference>
<dbReference type="Gene3D" id="6.10.340.10">
    <property type="match status" value="1"/>
</dbReference>
<dbReference type="PROSITE" id="PS50885">
    <property type="entry name" value="HAMP"/>
    <property type="match status" value="1"/>
</dbReference>
<evidence type="ECO:0000313" key="7">
    <source>
        <dbReference type="EMBL" id="SFK47117.1"/>
    </source>
</evidence>
<dbReference type="Gene3D" id="1.10.287.950">
    <property type="entry name" value="Methyl-accepting chemotaxis protein"/>
    <property type="match status" value="1"/>
</dbReference>
<dbReference type="Pfam" id="PF12729">
    <property type="entry name" value="4HB_MCP_1"/>
    <property type="match status" value="1"/>
</dbReference>
<accession>A0A1I3ZT62</accession>
<feature type="transmembrane region" description="Helical" evidence="4">
    <location>
        <begin position="199"/>
        <end position="218"/>
    </location>
</feature>
<dbReference type="InterPro" id="IPR024478">
    <property type="entry name" value="HlyB_4HB_MCP"/>
</dbReference>
<dbReference type="EMBL" id="FOSV01000002">
    <property type="protein sequence ID" value="SFK47117.1"/>
    <property type="molecule type" value="Genomic_DNA"/>
</dbReference>
<dbReference type="Proteomes" id="UP000198804">
    <property type="component" value="Unassembled WGS sequence"/>
</dbReference>
<dbReference type="InterPro" id="IPR004089">
    <property type="entry name" value="MCPsignal_dom"/>
</dbReference>
<organism evidence="7 8">
    <name type="scientific">Methylorubrum salsuginis</name>
    <dbReference type="NCBI Taxonomy" id="414703"/>
    <lineage>
        <taxon>Bacteria</taxon>
        <taxon>Pseudomonadati</taxon>
        <taxon>Pseudomonadota</taxon>
        <taxon>Alphaproteobacteria</taxon>
        <taxon>Hyphomicrobiales</taxon>
        <taxon>Methylobacteriaceae</taxon>
        <taxon>Methylorubrum</taxon>
    </lineage>
</organism>